<reference evidence="1 2" key="2">
    <citation type="submission" date="2006-07" db="EMBL/GenBank/DDBJ databases">
        <title>Sequencing of the draft genome and assembly of Chlorobium ferroxidans DSM 13031.</title>
        <authorList>
            <consortium name="US DOE Joint Genome Institute (JGI-PGF)"/>
            <person name="Copeland A."/>
            <person name="Lucas S."/>
            <person name="Lapidus A."/>
            <person name="Barry K."/>
            <person name="Glavina del Rio T."/>
            <person name="Dalin E."/>
            <person name="Tice H."/>
            <person name="Bruce D."/>
            <person name="Pitluck S."/>
            <person name="Richardson P."/>
        </authorList>
    </citation>
    <scope>NUCLEOTIDE SEQUENCE [LARGE SCALE GENOMIC DNA]</scope>
    <source>
        <strain evidence="1 2">DSM 13031</strain>
    </source>
</reference>
<accession>Q0YQN8</accession>
<name>Q0YQN8_9CHLB</name>
<dbReference type="Pfam" id="PF13289">
    <property type="entry name" value="SIR2_2"/>
    <property type="match status" value="1"/>
</dbReference>
<keyword evidence="2" id="KW-1185">Reference proteome</keyword>
<proteinExistence type="predicted"/>
<evidence type="ECO:0000313" key="1">
    <source>
        <dbReference type="EMBL" id="EAT58620.1"/>
    </source>
</evidence>
<dbReference type="AlphaFoldDB" id="Q0YQN8"/>
<dbReference type="Proteomes" id="UP000004162">
    <property type="component" value="Unassembled WGS sequence"/>
</dbReference>
<comment type="caution">
    <text evidence="1">The sequence shown here is derived from an EMBL/GenBank/DDBJ whole genome shotgun (WGS) entry which is preliminary data.</text>
</comment>
<evidence type="ECO:0000313" key="2">
    <source>
        <dbReference type="Proteomes" id="UP000004162"/>
    </source>
</evidence>
<dbReference type="EMBL" id="AASE01000016">
    <property type="protein sequence ID" value="EAT58620.1"/>
    <property type="molecule type" value="Genomic_DNA"/>
</dbReference>
<dbReference type="OrthoDB" id="9808492at2"/>
<reference evidence="1 2" key="1">
    <citation type="submission" date="2006-07" db="EMBL/GenBank/DDBJ databases">
        <title>Annotation of the draft genome assembly of Chlorobium ferroxidans DSM 13031.</title>
        <authorList>
            <consortium name="US DOE Joint Genome Institute (JGI-ORNL)"/>
            <person name="Larimer F."/>
            <person name="Land M."/>
            <person name="Hauser L."/>
        </authorList>
    </citation>
    <scope>NUCLEOTIDE SEQUENCE [LARGE SCALE GENOMIC DNA]</scope>
    <source>
        <strain evidence="1 2">DSM 13031</strain>
    </source>
</reference>
<gene>
    <name evidence="1" type="ORF">CferDRAFT_0540</name>
</gene>
<sequence length="361" mass="41720">MKKNEFTSDDMNDRTVVVFAGAGASKAVDPKIYPTTVEFFEQLPIEIKENLLFNELLNFLKNQNETVSIDIEQVLWHLQEFDKFCSVACDQGKLPGWMLTDHRLSKITKMENHNLQLFKSQSNAALSMIRELMDSINEQVYRFYSEEPNSIRLEKTWIPFLERLLTFDENIENIEIVTTNYDLIIETALSKLNKSDLRNIDTGWRGKINRTLDTDLWAKESNNNLLTKLHGSVNWSRNGKKIHIGDPFYKGSHNKHAIIYPGFKGRPDEALFQAFHAHFAKSLERSIAIVFIGFAFRDEYINDLCDRYIRDDAPVIVIDPIEKIKLGFSHPTHNTIHINSGFDQNSSLRVLDAVNSMFPPY</sequence>
<dbReference type="RefSeq" id="WP_006366785.1">
    <property type="nucleotide sequence ID" value="NZ_AASE01000016.1"/>
</dbReference>
<organism evidence="1 2">
    <name type="scientific">Chlorobium ferrooxidans DSM 13031</name>
    <dbReference type="NCBI Taxonomy" id="377431"/>
    <lineage>
        <taxon>Bacteria</taxon>
        <taxon>Pseudomonadati</taxon>
        <taxon>Chlorobiota</taxon>
        <taxon>Chlorobiia</taxon>
        <taxon>Chlorobiales</taxon>
        <taxon>Chlorobiaceae</taxon>
        <taxon>Chlorobium/Pelodictyon group</taxon>
        <taxon>Chlorobium</taxon>
    </lineage>
</organism>
<protein>
    <submittedName>
        <fullName evidence="1">Uncharacterized protein</fullName>
    </submittedName>
</protein>